<keyword evidence="5" id="KW-0256">Endoplasmic reticulum</keyword>
<sequence length="370" mass="41624">REVDLFGVDCFLLVSRIIIENARITIITTIIILAFVLGLYPVVETSQSASQSKYVAKRIDLCVWWAGETPATLLTNAAPIVSWFKMVPIPGGVFTMGTDDPGVPQDGEGPARKVHVKAFHMDKYEVSNTEFQRFVRATNHVTEAERFGDSFVFEGLLSEKVKSGITQAVAEAPWWLPVKGASWRHPEGPDSNITNRMDHPVLHISWNNAVSYCTWAGKRLPTEAEWEYACRGGLDNRLFPWGNKLLPKDQHYMNIWQGHFPYHNTAEDGYDSTAPVTAYPPNGYGLHNMVGNAWEWTADWWNIHHTVDEVENPTGVPTGKDKVKKGGSYMCHKSYCYRYRCAARSQNTPDSSASNLGFRCVADQLPDRVK</sequence>
<keyword evidence="22" id="KW-1185">Reference proteome</keyword>
<evidence type="ECO:0000256" key="16">
    <source>
        <dbReference type="ARBA" id="ARBA00072922"/>
    </source>
</evidence>
<evidence type="ECO:0000256" key="2">
    <source>
        <dbReference type="ARBA" id="ARBA00005310"/>
    </source>
</evidence>
<dbReference type="FunFam" id="3.90.1580.10:FF:000001">
    <property type="entry name" value="Sulfatase modifying factor 1"/>
    <property type="match status" value="1"/>
</dbReference>
<dbReference type="GO" id="GO:0046872">
    <property type="term" value="F:metal ion binding"/>
    <property type="evidence" value="ECO:0007669"/>
    <property type="project" value="UniProtKB-KW"/>
</dbReference>
<reference evidence="22" key="2">
    <citation type="journal article" date="2007" name="PLoS Biol.">
        <title>Survey sequencing and comparative analysis of the elephant shark (Callorhinchus milii) genome.</title>
        <authorList>
            <person name="Venkatesh B."/>
            <person name="Kirkness E.F."/>
            <person name="Loh Y.H."/>
            <person name="Halpern A.L."/>
            <person name="Lee A.P."/>
            <person name="Johnson J."/>
            <person name="Dandona N."/>
            <person name="Viswanathan L.D."/>
            <person name="Tay A."/>
            <person name="Venter J.C."/>
            <person name="Strausberg R.L."/>
            <person name="Brenner S."/>
        </authorList>
    </citation>
    <scope>NUCLEOTIDE SEQUENCE [LARGE SCALE GENOMIC DNA]</scope>
</reference>
<dbReference type="Gene3D" id="3.90.1580.10">
    <property type="entry name" value="paralog of FGE (formylglycine-generating enzyme)"/>
    <property type="match status" value="1"/>
</dbReference>
<evidence type="ECO:0000256" key="8">
    <source>
        <dbReference type="ARBA" id="ARBA00023008"/>
    </source>
</evidence>
<evidence type="ECO:0000256" key="11">
    <source>
        <dbReference type="ARBA" id="ARBA00052671"/>
    </source>
</evidence>
<keyword evidence="19" id="KW-0472">Membrane</keyword>
<keyword evidence="19" id="KW-1133">Transmembrane helix</keyword>
<dbReference type="PANTHER" id="PTHR23150">
    <property type="entry name" value="SULFATASE MODIFYING FACTOR 1, 2"/>
    <property type="match status" value="1"/>
</dbReference>
<evidence type="ECO:0000256" key="19">
    <source>
        <dbReference type="SAM" id="Phobius"/>
    </source>
</evidence>
<evidence type="ECO:0000313" key="21">
    <source>
        <dbReference type="Ensembl" id="ENSCMIP00000032206.1"/>
    </source>
</evidence>
<evidence type="ECO:0000256" key="3">
    <source>
        <dbReference type="ARBA" id="ARBA00022723"/>
    </source>
</evidence>
<keyword evidence="19" id="KW-0812">Transmembrane</keyword>
<dbReference type="InterPro" id="IPR042095">
    <property type="entry name" value="SUMF_sf"/>
</dbReference>
<evidence type="ECO:0000256" key="5">
    <source>
        <dbReference type="ARBA" id="ARBA00022824"/>
    </source>
</evidence>
<reference evidence="21" key="5">
    <citation type="submission" date="2025-09" db="UniProtKB">
        <authorList>
            <consortium name="Ensembl"/>
        </authorList>
    </citation>
    <scope>IDENTIFICATION</scope>
</reference>
<comment type="catalytic activity">
    <reaction evidence="11">
        <text>L-cysteinyl-[sulfatase] + 2 a thiol + O2 = an organic disulfide + 3-oxo-L-alanyl-[sulfatase] + hydrogen sulfide + H2O + H(+)</text>
        <dbReference type="Rhea" id="RHEA:51152"/>
        <dbReference type="Rhea" id="RHEA-COMP:12900"/>
        <dbReference type="Rhea" id="RHEA-COMP:12901"/>
        <dbReference type="ChEBI" id="CHEBI:15377"/>
        <dbReference type="ChEBI" id="CHEBI:15378"/>
        <dbReference type="ChEBI" id="CHEBI:15379"/>
        <dbReference type="ChEBI" id="CHEBI:29256"/>
        <dbReference type="ChEBI" id="CHEBI:29919"/>
        <dbReference type="ChEBI" id="CHEBI:29950"/>
        <dbReference type="ChEBI" id="CHEBI:35489"/>
        <dbReference type="ChEBI" id="CHEBI:85621"/>
        <dbReference type="EC" id="1.8.3.7"/>
    </reaction>
</comment>
<dbReference type="GO" id="GO:0005788">
    <property type="term" value="C:endoplasmic reticulum lumen"/>
    <property type="evidence" value="ECO:0007669"/>
    <property type="project" value="UniProtKB-SubCell"/>
</dbReference>
<dbReference type="AlphaFoldDB" id="A0A4W3IXX3"/>
<keyword evidence="3" id="KW-0479">Metal-binding</keyword>
<name>A0A4W3IXX3_CALMI</name>
<reference evidence="21" key="4">
    <citation type="submission" date="2025-08" db="UniProtKB">
        <authorList>
            <consortium name="Ensembl"/>
        </authorList>
    </citation>
    <scope>IDENTIFICATION</scope>
</reference>
<keyword evidence="4" id="KW-0732">Signal</keyword>
<keyword evidence="6" id="KW-0106">Calcium</keyword>
<comment type="subcellular location">
    <subcellularLocation>
        <location evidence="1">Endoplasmic reticulum lumen</location>
    </subcellularLocation>
</comment>
<evidence type="ECO:0000256" key="17">
    <source>
        <dbReference type="ARBA" id="ARBA00077350"/>
    </source>
</evidence>
<evidence type="ECO:0000256" key="10">
    <source>
        <dbReference type="ARBA" id="ARBA00023180"/>
    </source>
</evidence>
<keyword evidence="8" id="KW-0186">Copper</keyword>
<evidence type="ECO:0000256" key="13">
    <source>
        <dbReference type="ARBA" id="ARBA00060513"/>
    </source>
</evidence>
<dbReference type="GO" id="GO:0043687">
    <property type="term" value="P:post-translational protein modification"/>
    <property type="evidence" value="ECO:0007669"/>
    <property type="project" value="UniProtKB-ARBA"/>
</dbReference>
<dbReference type="GO" id="GO:0120147">
    <property type="term" value="F:formylglycine-generating oxidase activity"/>
    <property type="evidence" value="ECO:0007669"/>
    <property type="project" value="UniProtKB-EC"/>
</dbReference>
<evidence type="ECO:0000313" key="22">
    <source>
        <dbReference type="Proteomes" id="UP000314986"/>
    </source>
</evidence>
<dbReference type="STRING" id="7868.ENSCMIP00000032206"/>
<dbReference type="OMA" id="RQNVYDL"/>
<evidence type="ECO:0000256" key="14">
    <source>
        <dbReference type="ARBA" id="ARBA00062448"/>
    </source>
</evidence>
<dbReference type="GeneTree" id="ENSGT00390000008983"/>
<proteinExistence type="inferred from homology"/>
<comment type="similarity">
    <text evidence="2">Belongs to the sulfatase-modifying factor family.</text>
</comment>
<comment type="subunit">
    <text evidence="14">Monomer, homodimer and heterodimer with SUMF2.</text>
</comment>
<evidence type="ECO:0000256" key="1">
    <source>
        <dbReference type="ARBA" id="ARBA00004319"/>
    </source>
</evidence>
<feature type="transmembrane region" description="Helical" evidence="19">
    <location>
        <begin position="24"/>
        <end position="43"/>
    </location>
</feature>
<accession>A0A4W3IXX3</accession>
<dbReference type="Pfam" id="PF03781">
    <property type="entry name" value="FGE-sulfatase"/>
    <property type="match status" value="1"/>
</dbReference>
<reference evidence="22" key="3">
    <citation type="journal article" date="2014" name="Nature">
        <title>Elephant shark genome provides unique insights into gnathostome evolution.</title>
        <authorList>
            <consortium name="International Elephant Shark Genome Sequencing Consortium"/>
            <person name="Venkatesh B."/>
            <person name="Lee A.P."/>
            <person name="Ravi V."/>
            <person name="Maurya A.K."/>
            <person name="Lian M.M."/>
            <person name="Swann J.B."/>
            <person name="Ohta Y."/>
            <person name="Flajnik M.F."/>
            <person name="Sutoh Y."/>
            <person name="Kasahara M."/>
            <person name="Hoon S."/>
            <person name="Gangu V."/>
            <person name="Roy S.W."/>
            <person name="Irimia M."/>
            <person name="Korzh V."/>
            <person name="Kondrychyn I."/>
            <person name="Lim Z.W."/>
            <person name="Tay B.H."/>
            <person name="Tohari S."/>
            <person name="Kong K.W."/>
            <person name="Ho S."/>
            <person name="Lorente-Galdos B."/>
            <person name="Quilez J."/>
            <person name="Marques-Bonet T."/>
            <person name="Raney B.J."/>
            <person name="Ingham P.W."/>
            <person name="Tay A."/>
            <person name="Hillier L.W."/>
            <person name="Minx P."/>
            <person name="Boehm T."/>
            <person name="Wilson R.K."/>
            <person name="Brenner S."/>
            <person name="Warren W.C."/>
        </authorList>
    </citation>
    <scope>NUCLEOTIDE SEQUENCE [LARGE SCALE GENOMIC DNA]</scope>
</reference>
<dbReference type="EC" id="1.8.3.7" evidence="15"/>
<evidence type="ECO:0000256" key="9">
    <source>
        <dbReference type="ARBA" id="ARBA00023157"/>
    </source>
</evidence>
<gene>
    <name evidence="21" type="primary">sumf1</name>
</gene>
<keyword evidence="10" id="KW-0325">Glycoprotein</keyword>
<dbReference type="PANTHER" id="PTHR23150:SF19">
    <property type="entry name" value="FORMYLGLYCINE-GENERATING ENZYME"/>
    <property type="match status" value="1"/>
</dbReference>
<evidence type="ECO:0000259" key="20">
    <source>
        <dbReference type="Pfam" id="PF03781"/>
    </source>
</evidence>
<dbReference type="Proteomes" id="UP000314986">
    <property type="component" value="Unassembled WGS sequence"/>
</dbReference>
<evidence type="ECO:0000256" key="4">
    <source>
        <dbReference type="ARBA" id="ARBA00022729"/>
    </source>
</evidence>
<organism evidence="21 22">
    <name type="scientific">Callorhinchus milii</name>
    <name type="common">Ghost shark</name>
    <dbReference type="NCBI Taxonomy" id="7868"/>
    <lineage>
        <taxon>Eukaryota</taxon>
        <taxon>Metazoa</taxon>
        <taxon>Chordata</taxon>
        <taxon>Craniata</taxon>
        <taxon>Vertebrata</taxon>
        <taxon>Chondrichthyes</taxon>
        <taxon>Holocephali</taxon>
        <taxon>Chimaeriformes</taxon>
        <taxon>Callorhinchidae</taxon>
        <taxon>Callorhinchus</taxon>
    </lineage>
</organism>
<dbReference type="GO" id="GO:0042802">
    <property type="term" value="F:identical protein binding"/>
    <property type="evidence" value="ECO:0007669"/>
    <property type="project" value="UniProtKB-ARBA"/>
</dbReference>
<dbReference type="InterPro" id="IPR016187">
    <property type="entry name" value="CTDL_fold"/>
</dbReference>
<dbReference type="SUPFAM" id="SSF56436">
    <property type="entry name" value="C-type lectin-like"/>
    <property type="match status" value="1"/>
</dbReference>
<evidence type="ECO:0000256" key="18">
    <source>
        <dbReference type="ARBA" id="ARBA00080694"/>
    </source>
</evidence>
<protein>
    <recommendedName>
        <fullName evidence="16">Formylglycine-generating enzyme</fullName>
        <ecNumber evidence="15">1.8.3.7</ecNumber>
    </recommendedName>
    <alternativeName>
        <fullName evidence="17">C-alpha-formylglycine-generating enzyme 1</fullName>
    </alternativeName>
    <alternativeName>
        <fullName evidence="18">Sulfatase-modifying factor 1</fullName>
    </alternativeName>
</protein>
<dbReference type="InParanoid" id="A0A4W3IXX3"/>
<evidence type="ECO:0000256" key="6">
    <source>
        <dbReference type="ARBA" id="ARBA00022837"/>
    </source>
</evidence>
<dbReference type="InterPro" id="IPR005532">
    <property type="entry name" value="SUMF_dom"/>
</dbReference>
<dbReference type="Ensembl" id="ENSCMIT00000032697.1">
    <property type="protein sequence ID" value="ENSCMIP00000032206.1"/>
    <property type="gene ID" value="ENSCMIG00000013754.1"/>
</dbReference>
<keyword evidence="7" id="KW-0560">Oxidoreductase</keyword>
<keyword evidence="9" id="KW-1015">Disulfide bond</keyword>
<evidence type="ECO:0000256" key="15">
    <source>
        <dbReference type="ARBA" id="ARBA00066887"/>
    </source>
</evidence>
<evidence type="ECO:0000256" key="7">
    <source>
        <dbReference type="ARBA" id="ARBA00023002"/>
    </source>
</evidence>
<evidence type="ECO:0000256" key="12">
    <source>
        <dbReference type="ARBA" id="ARBA00054657"/>
    </source>
</evidence>
<comment type="function">
    <text evidence="12">Oxidase that catalyzes the conversion of cysteine to 3-oxoalanine on target proteins, using molecular oxygen and an unidentified reducing agent. 3-oxoalanine modification, which is also named formylglycine (fGly), occurs in the maturation of arylsulfatases and some alkaline phosphatases that use the hydrated form of 3-oxoalanine as a catalytic nucleophile. Known substrates include GALNS, ARSA, STS and ARSE.</text>
</comment>
<feature type="domain" description="Sulfatase-modifying factor enzyme-like" evidence="20">
    <location>
        <begin position="85"/>
        <end position="361"/>
    </location>
</feature>
<comment type="pathway">
    <text evidence="13">Protein modification; sulfatase oxidation.</text>
</comment>
<reference evidence="22" key="1">
    <citation type="journal article" date="2006" name="Science">
        <title>Ancient noncoding elements conserved in the human genome.</title>
        <authorList>
            <person name="Venkatesh B."/>
            <person name="Kirkness E.F."/>
            <person name="Loh Y.H."/>
            <person name="Halpern A.L."/>
            <person name="Lee A.P."/>
            <person name="Johnson J."/>
            <person name="Dandona N."/>
            <person name="Viswanathan L.D."/>
            <person name="Tay A."/>
            <person name="Venter J.C."/>
            <person name="Strausberg R.L."/>
            <person name="Brenner S."/>
        </authorList>
    </citation>
    <scope>NUCLEOTIDE SEQUENCE [LARGE SCALE GENOMIC DNA]</scope>
</reference>
<dbReference type="InterPro" id="IPR051043">
    <property type="entry name" value="Sulfatase_Mod_Factor_Kinase"/>
</dbReference>